<dbReference type="PANTHER" id="PTHR45883">
    <property type="entry name" value="HSC70-INTERACTING PROTEIN"/>
    <property type="match status" value="1"/>
</dbReference>
<protein>
    <submittedName>
        <fullName evidence="4">Uncharacterized protein</fullName>
    </submittedName>
</protein>
<proteinExistence type="predicted"/>
<keyword evidence="2" id="KW-0802">TPR repeat</keyword>
<dbReference type="Pfam" id="PF17830">
    <property type="entry name" value="STI1-HOP_DP"/>
    <property type="match status" value="1"/>
</dbReference>
<evidence type="ECO:0000313" key="5">
    <source>
        <dbReference type="Proteomes" id="UP000024635"/>
    </source>
</evidence>
<dbReference type="OrthoDB" id="533763at2759"/>
<keyword evidence="1" id="KW-0677">Repeat</keyword>
<dbReference type="InterPro" id="IPR041243">
    <property type="entry name" value="STI1/HOP_DP"/>
</dbReference>
<evidence type="ECO:0000256" key="1">
    <source>
        <dbReference type="ARBA" id="ARBA00022737"/>
    </source>
</evidence>
<keyword evidence="5" id="KW-1185">Reference proteome</keyword>
<evidence type="ECO:0000256" key="2">
    <source>
        <dbReference type="ARBA" id="ARBA00022803"/>
    </source>
</evidence>
<gene>
    <name evidence="4" type="primary">Acey_s0003.g1500</name>
    <name evidence="4" type="ORF">Y032_0003g1500</name>
</gene>
<comment type="caution">
    <text evidence="4">The sequence shown here is derived from an EMBL/GenBank/DDBJ whole genome shotgun (WGS) entry which is preliminary data.</text>
</comment>
<evidence type="ECO:0000256" key="3">
    <source>
        <dbReference type="ARBA" id="ARBA00037033"/>
    </source>
</evidence>
<dbReference type="Proteomes" id="UP000024635">
    <property type="component" value="Unassembled WGS sequence"/>
</dbReference>
<organism evidence="4 5">
    <name type="scientific">Ancylostoma ceylanicum</name>
    <dbReference type="NCBI Taxonomy" id="53326"/>
    <lineage>
        <taxon>Eukaryota</taxon>
        <taxon>Metazoa</taxon>
        <taxon>Ecdysozoa</taxon>
        <taxon>Nematoda</taxon>
        <taxon>Chromadorea</taxon>
        <taxon>Rhabditida</taxon>
        <taxon>Rhabditina</taxon>
        <taxon>Rhabditomorpha</taxon>
        <taxon>Strongyloidea</taxon>
        <taxon>Ancylostomatidae</taxon>
        <taxon>Ancylostomatinae</taxon>
        <taxon>Ancylostoma</taxon>
    </lineage>
</organism>
<dbReference type="SMART" id="SM00727">
    <property type="entry name" value="STI1"/>
    <property type="match status" value="1"/>
</dbReference>
<dbReference type="GO" id="GO:0030544">
    <property type="term" value="F:Hsp70 protein binding"/>
    <property type="evidence" value="ECO:0007669"/>
    <property type="project" value="TreeGrafter"/>
</dbReference>
<dbReference type="EMBL" id="JARK01001339">
    <property type="protein sequence ID" value="EYC32291.1"/>
    <property type="molecule type" value="Genomic_DNA"/>
</dbReference>
<dbReference type="AlphaFoldDB" id="A0A016VY84"/>
<name>A0A016VY84_9BILA</name>
<dbReference type="STRING" id="53326.A0A016VY84"/>
<dbReference type="PANTHER" id="PTHR45883:SF2">
    <property type="entry name" value="HSC70-INTERACTING PROTEIN"/>
    <property type="match status" value="1"/>
</dbReference>
<dbReference type="Gene3D" id="1.10.260.100">
    <property type="match status" value="1"/>
</dbReference>
<comment type="function">
    <text evidence="3">One HIP oligomer binds the ATPase domains of at least two HSC70 molecules dependent on activation of the HSC70 ATPase by HSP40. Stabilizes the ADP state of HSC70 that has a high affinity for substrate protein. Through its own chaperone activity, it may contribute to the interaction of HSC70 with various target proteins.</text>
</comment>
<evidence type="ECO:0000313" key="4">
    <source>
        <dbReference type="EMBL" id="EYC32291.1"/>
    </source>
</evidence>
<sequence length="184" mass="19395">MWRRLLVLLIVVHLDECLLQAKKIQEYNRAVARHAEEKELRERRERVRRAQEANRKAQEEAAKFAADGDFGGMPGGGDPTGGLGAVLNDPEIAEAIKDPEVMAAFLDIMNNPANLMKHMGNPKVMKLIAKMKDVKAPGMAGMFGGGAPGGCPMGSKCGDSGCGGGGSASSASSAPPKAPEPDLD</sequence>
<accession>A0A016VY84</accession>
<dbReference type="InterPro" id="IPR006636">
    <property type="entry name" value="STI1_HS-bd"/>
</dbReference>
<reference evidence="5" key="1">
    <citation type="journal article" date="2015" name="Nat. Genet.">
        <title>The genome and transcriptome of the zoonotic hookworm Ancylostoma ceylanicum identify infection-specific gene families.</title>
        <authorList>
            <person name="Schwarz E.M."/>
            <person name="Hu Y."/>
            <person name="Antoshechkin I."/>
            <person name="Miller M.M."/>
            <person name="Sternberg P.W."/>
            <person name="Aroian R.V."/>
        </authorList>
    </citation>
    <scope>NUCLEOTIDE SEQUENCE</scope>
    <source>
        <strain evidence="5">HY135</strain>
    </source>
</reference>